<dbReference type="Proteomes" id="UP001180825">
    <property type="component" value="Unassembled WGS sequence"/>
</dbReference>
<keyword evidence="4" id="KW-1185">Reference proteome</keyword>
<reference evidence="3 4" key="1">
    <citation type="submission" date="2023-07" db="EMBL/GenBank/DDBJ databases">
        <title>Sorghum-associated microbial communities from plants grown in Nebraska, USA.</title>
        <authorList>
            <person name="Schachtman D."/>
        </authorList>
    </citation>
    <scope>NUCLEOTIDE SEQUENCE [LARGE SCALE GENOMIC DNA]</scope>
    <source>
        <strain evidence="3 4">BE316</strain>
    </source>
</reference>
<keyword evidence="2" id="KW-0732">Signal</keyword>
<comment type="caution">
    <text evidence="3">The sequence shown here is derived from an EMBL/GenBank/DDBJ whole genome shotgun (WGS) entry which is preliminary data.</text>
</comment>
<feature type="region of interest" description="Disordered" evidence="1">
    <location>
        <begin position="74"/>
        <end position="137"/>
    </location>
</feature>
<gene>
    <name evidence="3" type="ORF">J2X21_005407</name>
</gene>
<proteinExistence type="predicted"/>
<evidence type="ECO:0000256" key="2">
    <source>
        <dbReference type="SAM" id="SignalP"/>
    </source>
</evidence>
<evidence type="ECO:0000313" key="3">
    <source>
        <dbReference type="EMBL" id="MDR7336233.1"/>
    </source>
</evidence>
<protein>
    <submittedName>
        <fullName evidence="3">Uncharacterized protein</fullName>
    </submittedName>
</protein>
<evidence type="ECO:0000313" key="4">
    <source>
        <dbReference type="Proteomes" id="UP001180825"/>
    </source>
</evidence>
<name>A0ABU2AG82_9BURK</name>
<organism evidence="3 4">
    <name type="scientific">Roseateles asaccharophilus</name>
    <dbReference type="NCBI Taxonomy" id="582607"/>
    <lineage>
        <taxon>Bacteria</taxon>
        <taxon>Pseudomonadati</taxon>
        <taxon>Pseudomonadota</taxon>
        <taxon>Betaproteobacteria</taxon>
        <taxon>Burkholderiales</taxon>
        <taxon>Sphaerotilaceae</taxon>
        <taxon>Roseateles</taxon>
    </lineage>
</organism>
<dbReference type="RefSeq" id="WP_310333229.1">
    <property type="nucleotide sequence ID" value="NZ_JAVDXV010000015.1"/>
</dbReference>
<feature type="compositionally biased region" description="Basic and acidic residues" evidence="1">
    <location>
        <begin position="97"/>
        <end position="108"/>
    </location>
</feature>
<feature type="signal peptide" evidence="2">
    <location>
        <begin position="1"/>
        <end position="39"/>
    </location>
</feature>
<dbReference type="EMBL" id="JAVDXV010000015">
    <property type="protein sequence ID" value="MDR7336233.1"/>
    <property type="molecule type" value="Genomic_DNA"/>
</dbReference>
<feature type="chain" id="PRO_5045174997" evidence="2">
    <location>
        <begin position="40"/>
        <end position="137"/>
    </location>
</feature>
<feature type="compositionally biased region" description="Polar residues" evidence="1">
    <location>
        <begin position="77"/>
        <end position="88"/>
    </location>
</feature>
<feature type="compositionally biased region" description="Low complexity" evidence="1">
    <location>
        <begin position="109"/>
        <end position="119"/>
    </location>
</feature>
<feature type="region of interest" description="Disordered" evidence="1">
    <location>
        <begin position="40"/>
        <end position="60"/>
    </location>
</feature>
<sequence length="137" mass="14262">MSRFSPNDGRSDVRAAKPSCAAAMSLSLILCAAILPAQAQTATAKAGPADPTDSRASVPAVQYSSTLARYRPIQETPPVSWQQANEKANQAGGWRAYAREKAEADDRPTSPTAPASPASQVTKPAPAAKGHEGHAPR</sequence>
<evidence type="ECO:0000256" key="1">
    <source>
        <dbReference type="SAM" id="MobiDB-lite"/>
    </source>
</evidence>
<accession>A0ABU2AG82</accession>